<dbReference type="CDD" id="cd06843">
    <property type="entry name" value="PLPDE_III_PvsE_like"/>
    <property type="match status" value="1"/>
</dbReference>
<evidence type="ECO:0000313" key="4">
    <source>
        <dbReference type="EMBL" id="PXV81563.1"/>
    </source>
</evidence>
<comment type="cofactor">
    <cofactor evidence="1">
        <name>pyridoxal 5'-phosphate</name>
        <dbReference type="ChEBI" id="CHEBI:597326"/>
    </cofactor>
</comment>
<evidence type="ECO:0000259" key="3">
    <source>
        <dbReference type="Pfam" id="PF02784"/>
    </source>
</evidence>
<accession>A0ABX5M774</accession>
<name>A0ABX5M774_9PROT</name>
<dbReference type="Pfam" id="PF02784">
    <property type="entry name" value="Orn_Arg_deC_N"/>
    <property type="match status" value="1"/>
</dbReference>
<sequence>MMFDAEKFISVIHDLAHPDKSLCAYLYDLGALASHARNIKSSLPDRVNFFYAIKANSDLPILSALAEHVDGFEASSGGEIQWVRQNFPDVPLIFSGPGKLDTELELAILNNVTVHIESRFELERLLHIARHYQQPAEILLRVNPHFEDLRATSLMMGGKPTQFGISVEHLSDCLKMVRDNSDCLYFQGFHFHLLSHQLDAAQHLRLLSAYIEQAVKWKEEFNLVIDHINVGGGIGVNYKDIDQQFDWCHFSHGLNNLLIGAAKNIPKIRFEMGRYVSAFCGVYVAEVIDIKTSGNGTYVVVKGGTHHFRTPYAQNHSHPFKVIPVSTWKKPYSRPGLRHGKVNIVGQLCTPKDLLAFDEMVGEIRVGDIVLFSHAGAYAWHISHHDFLRHAHPQHIYLPA</sequence>
<dbReference type="Gene3D" id="2.40.37.10">
    <property type="entry name" value="Lyase, Ornithine Decarboxylase, Chain A, domain 1"/>
    <property type="match status" value="1"/>
</dbReference>
<protein>
    <submittedName>
        <fullName evidence="4">Diaminopimelate decarboxylase</fullName>
    </submittedName>
</protein>
<dbReference type="PRINTS" id="PR01179">
    <property type="entry name" value="ODADCRBXLASE"/>
</dbReference>
<comment type="caution">
    <text evidence="4">The sequence shown here is derived from an EMBL/GenBank/DDBJ whole genome shotgun (WGS) entry which is preliminary data.</text>
</comment>
<reference evidence="4 5" key="1">
    <citation type="submission" date="2018-04" db="EMBL/GenBank/DDBJ databases">
        <title>Active sludge and wastewater microbial communities from Klosterneuburg, Austria.</title>
        <authorList>
            <person name="Wagner M."/>
        </authorList>
    </citation>
    <scope>NUCLEOTIDE SEQUENCE [LARGE SCALE GENOMIC DNA]</scope>
    <source>
        <strain evidence="4 5">Nm 57</strain>
    </source>
</reference>
<dbReference type="RefSeq" id="WP_011634783.1">
    <property type="nucleotide sequence ID" value="NZ_FMTW01000027.1"/>
</dbReference>
<dbReference type="PANTHER" id="PTHR43727:SF2">
    <property type="entry name" value="GROUP IV DECARBOXYLASE"/>
    <property type="match status" value="1"/>
</dbReference>
<evidence type="ECO:0000256" key="2">
    <source>
        <dbReference type="ARBA" id="ARBA00022898"/>
    </source>
</evidence>
<dbReference type="InterPro" id="IPR022644">
    <property type="entry name" value="De-COase2_N"/>
</dbReference>
<dbReference type="InterPro" id="IPR009006">
    <property type="entry name" value="Ala_racemase/Decarboxylase_C"/>
</dbReference>
<keyword evidence="5" id="KW-1185">Reference proteome</keyword>
<evidence type="ECO:0000256" key="1">
    <source>
        <dbReference type="ARBA" id="ARBA00001933"/>
    </source>
</evidence>
<dbReference type="InterPro" id="IPR000183">
    <property type="entry name" value="Orn/DAP/Arg_de-COase"/>
</dbReference>
<evidence type="ECO:0000313" key="5">
    <source>
        <dbReference type="Proteomes" id="UP000247780"/>
    </source>
</evidence>
<dbReference type="InterPro" id="IPR002433">
    <property type="entry name" value="Orn_de-COase"/>
</dbReference>
<dbReference type="SUPFAM" id="SSF51419">
    <property type="entry name" value="PLP-binding barrel"/>
    <property type="match status" value="1"/>
</dbReference>
<dbReference type="PANTHER" id="PTHR43727">
    <property type="entry name" value="DIAMINOPIMELATE DECARBOXYLASE"/>
    <property type="match status" value="1"/>
</dbReference>
<dbReference type="PRINTS" id="PR01182">
    <property type="entry name" value="ORNDCRBXLASE"/>
</dbReference>
<gene>
    <name evidence="4" type="ORF">C8R14_1115</name>
</gene>
<dbReference type="EMBL" id="QICQ01000011">
    <property type="protein sequence ID" value="PXV81563.1"/>
    <property type="molecule type" value="Genomic_DNA"/>
</dbReference>
<feature type="domain" description="Orn/DAP/Arg decarboxylase 2 N-terminal" evidence="3">
    <location>
        <begin position="31"/>
        <end position="278"/>
    </location>
</feature>
<dbReference type="InterPro" id="IPR029066">
    <property type="entry name" value="PLP-binding_barrel"/>
</dbReference>
<dbReference type="Proteomes" id="UP000247780">
    <property type="component" value="Unassembled WGS sequence"/>
</dbReference>
<dbReference type="Gene3D" id="3.20.20.10">
    <property type="entry name" value="Alanine racemase"/>
    <property type="match status" value="1"/>
</dbReference>
<proteinExistence type="predicted"/>
<organism evidence="4 5">
    <name type="scientific">Nitrosomonas eutropha</name>
    <dbReference type="NCBI Taxonomy" id="916"/>
    <lineage>
        <taxon>Bacteria</taxon>
        <taxon>Pseudomonadati</taxon>
        <taxon>Pseudomonadota</taxon>
        <taxon>Betaproteobacteria</taxon>
        <taxon>Nitrosomonadales</taxon>
        <taxon>Nitrosomonadaceae</taxon>
        <taxon>Nitrosomonas</taxon>
    </lineage>
</organism>
<dbReference type="SUPFAM" id="SSF50621">
    <property type="entry name" value="Alanine racemase C-terminal domain-like"/>
    <property type="match status" value="1"/>
</dbReference>
<keyword evidence="2" id="KW-0663">Pyridoxal phosphate</keyword>